<comment type="caution">
    <text evidence="4">The sequence shown here is derived from an EMBL/GenBank/DDBJ whole genome shotgun (WGS) entry which is preliminary data.</text>
</comment>
<dbReference type="SUPFAM" id="SSF51735">
    <property type="entry name" value="NAD(P)-binding Rossmann-fold domains"/>
    <property type="match status" value="1"/>
</dbReference>
<evidence type="ECO:0000256" key="1">
    <source>
        <dbReference type="ARBA" id="ARBA00006484"/>
    </source>
</evidence>
<dbReference type="PROSITE" id="PS00061">
    <property type="entry name" value="ADH_SHORT"/>
    <property type="match status" value="1"/>
</dbReference>
<dbReference type="GO" id="GO:0016491">
    <property type="term" value="F:oxidoreductase activity"/>
    <property type="evidence" value="ECO:0007669"/>
    <property type="project" value="UniProtKB-KW"/>
</dbReference>
<dbReference type="PANTHER" id="PTHR43391">
    <property type="entry name" value="RETINOL DEHYDROGENASE-RELATED"/>
    <property type="match status" value="1"/>
</dbReference>
<evidence type="ECO:0000256" key="2">
    <source>
        <dbReference type="ARBA" id="ARBA00023002"/>
    </source>
</evidence>
<dbReference type="SUPFAM" id="SSF53474">
    <property type="entry name" value="alpha/beta-Hydrolases"/>
    <property type="match status" value="1"/>
</dbReference>
<organism evidence="4 5">
    <name type="scientific">Pseudonocardia endophytica</name>
    <dbReference type="NCBI Taxonomy" id="401976"/>
    <lineage>
        <taxon>Bacteria</taxon>
        <taxon>Bacillati</taxon>
        <taxon>Actinomycetota</taxon>
        <taxon>Actinomycetes</taxon>
        <taxon>Pseudonocardiales</taxon>
        <taxon>Pseudonocardiaceae</taxon>
        <taxon>Pseudonocardia</taxon>
    </lineage>
</organism>
<dbReference type="PANTHER" id="PTHR43391:SF12">
    <property type="entry name" value="OXIDOREDUCTASE EPHD-RELATED"/>
    <property type="match status" value="1"/>
</dbReference>
<dbReference type="InterPro" id="IPR029058">
    <property type="entry name" value="AB_hydrolase_fold"/>
</dbReference>
<evidence type="ECO:0000313" key="4">
    <source>
        <dbReference type="EMBL" id="TCK25146.1"/>
    </source>
</evidence>
<reference evidence="4 5" key="1">
    <citation type="submission" date="2019-03" db="EMBL/GenBank/DDBJ databases">
        <title>Sequencing the genomes of 1000 actinobacteria strains.</title>
        <authorList>
            <person name="Klenk H.-P."/>
        </authorList>
    </citation>
    <scope>NUCLEOTIDE SEQUENCE [LARGE SCALE GENOMIC DNA]</scope>
    <source>
        <strain evidence="4 5">DSM 44969</strain>
    </source>
</reference>
<comment type="similarity">
    <text evidence="1">Belongs to the short-chain dehydrogenases/reductases (SDR) family.</text>
</comment>
<dbReference type="InterPro" id="IPR020904">
    <property type="entry name" value="Sc_DH/Rdtase_CS"/>
</dbReference>
<gene>
    <name evidence="4" type="ORF">EV378_0944</name>
</gene>
<dbReference type="InterPro" id="IPR036291">
    <property type="entry name" value="NAD(P)-bd_dom_sf"/>
</dbReference>
<keyword evidence="2" id="KW-0560">Oxidoreductase</keyword>
<feature type="domain" description="AB hydrolase-1" evidence="3">
    <location>
        <begin position="28"/>
        <end position="263"/>
    </location>
</feature>
<dbReference type="FunFam" id="3.40.50.720:FF:000084">
    <property type="entry name" value="Short-chain dehydrogenase reductase"/>
    <property type="match status" value="1"/>
</dbReference>
<proteinExistence type="inferred from homology"/>
<dbReference type="InterPro" id="IPR000073">
    <property type="entry name" value="AB_hydrolase_1"/>
</dbReference>
<dbReference type="CDD" id="cd05233">
    <property type="entry name" value="SDR_c"/>
    <property type="match status" value="1"/>
</dbReference>
<name>A0A4V2PIL6_PSEEN</name>
<dbReference type="Pfam" id="PF00561">
    <property type="entry name" value="Abhydrolase_1"/>
    <property type="match status" value="1"/>
</dbReference>
<sequence>MSHSEVTAPDGIRLAVQEHDSPADPGAPVVIAVHGYPDDHTVWDGVAAALGDSHRVVTYDVRGAGGSGTPTGADGYDLERLAADLRAVADAVSPDAPVHLLAHDWGAIQTWHAVTGPAMEGRVASFTSISGPCLDHVGLFLRDRSPRRLGRVLRQGLHSWYTMLFRVPVLPELLWRSGLAGRLVSTVEGTPRPVVRDAVNGLELYRRNLPRRLADPQSRTTAVPVQVLAPRGDRYVTPALATDIAAYAPDLRVRRLPGGHWVVRTRPEVIARCVAEHVAHAGGAAEAPALARARRAARPDTGRWDGALVVVTGAGSGIGRATAHAFAARGARVVAADLSAIAAAETASAIGDAAVAATVDVGDSDAVAALAKQVASEHGVPDVVVNNAGIAVAGRFADTTEDEWRRIVDVNLWGVVHGCRNFGALMQRHGEGGHIVNVASAAAYLPSRVLPAYATTKAAVLMLSECLRAELVDDGIGVTALCPGFVNTAITRNARFAGLDPAAQDRKREETTARYVQRGYAPERVATQVVRAAERNLAIAPVTAEARAGLLASRLSPGLVRALARVEV</sequence>
<dbReference type="AlphaFoldDB" id="A0A4V2PIL6"/>
<protein>
    <submittedName>
        <fullName evidence="4">NADP-dependent 3-hydroxy acid dehydrogenase YdfG</fullName>
    </submittedName>
</protein>
<dbReference type="Proteomes" id="UP000295560">
    <property type="component" value="Unassembled WGS sequence"/>
</dbReference>
<dbReference type="PRINTS" id="PR00081">
    <property type="entry name" value="GDHRDH"/>
</dbReference>
<evidence type="ECO:0000313" key="5">
    <source>
        <dbReference type="Proteomes" id="UP000295560"/>
    </source>
</evidence>
<dbReference type="Gene3D" id="3.40.50.1820">
    <property type="entry name" value="alpha/beta hydrolase"/>
    <property type="match status" value="1"/>
</dbReference>
<dbReference type="RefSeq" id="WP_243653282.1">
    <property type="nucleotide sequence ID" value="NZ_SMFZ01000001.1"/>
</dbReference>
<accession>A0A4V2PIL6</accession>
<evidence type="ECO:0000259" key="3">
    <source>
        <dbReference type="Pfam" id="PF00561"/>
    </source>
</evidence>
<dbReference type="Gene3D" id="3.40.50.720">
    <property type="entry name" value="NAD(P)-binding Rossmann-like Domain"/>
    <property type="match status" value="1"/>
</dbReference>
<dbReference type="PRINTS" id="PR00080">
    <property type="entry name" value="SDRFAMILY"/>
</dbReference>
<dbReference type="NCBIfam" id="NF004514">
    <property type="entry name" value="PRK05855.1"/>
    <property type="match status" value="1"/>
</dbReference>
<dbReference type="EMBL" id="SMFZ01000001">
    <property type="protein sequence ID" value="TCK25146.1"/>
    <property type="molecule type" value="Genomic_DNA"/>
</dbReference>
<dbReference type="Pfam" id="PF00106">
    <property type="entry name" value="adh_short"/>
    <property type="match status" value="1"/>
</dbReference>
<dbReference type="InterPro" id="IPR002347">
    <property type="entry name" value="SDR_fam"/>
</dbReference>
<keyword evidence="5" id="KW-1185">Reference proteome</keyword>